<comment type="caution">
    <text evidence="3">The sequence shown here is derived from an EMBL/GenBank/DDBJ whole genome shotgun (WGS) entry which is preliminary data.</text>
</comment>
<dbReference type="Pfam" id="PF13308">
    <property type="entry name" value="YARHG"/>
    <property type="match status" value="1"/>
</dbReference>
<dbReference type="InterPro" id="IPR038434">
    <property type="entry name" value="YARHG_sf"/>
</dbReference>
<sequence length="92" mass="10536">MIRRIARRFLTTLFPAVAGLSPAVAQNDRDLSCDELWYARNAIYADPGYCFEARRAQRVFGRNCFPPYGPLPASDERGVAAIQHRERRYGCR</sequence>
<evidence type="ECO:0000259" key="2">
    <source>
        <dbReference type="SMART" id="SM01324"/>
    </source>
</evidence>
<evidence type="ECO:0000256" key="1">
    <source>
        <dbReference type="SAM" id="SignalP"/>
    </source>
</evidence>
<keyword evidence="1" id="KW-0732">Signal</keyword>
<proteinExistence type="predicted"/>
<reference evidence="3" key="1">
    <citation type="submission" date="2022-03" db="EMBL/GenBank/DDBJ databases">
        <title>Aurantimonas Liuensis sp. Nov., isolated from the hadal seawater of the Mariana Trench.</title>
        <authorList>
            <person name="Liu R."/>
        </authorList>
    </citation>
    <scope>NUCLEOTIDE SEQUENCE</scope>
    <source>
        <strain evidence="3">LRZ36</strain>
    </source>
</reference>
<feature type="chain" id="PRO_5040856441" evidence="1">
    <location>
        <begin position="26"/>
        <end position="92"/>
    </location>
</feature>
<name>A0A9X2H408_9HYPH</name>
<feature type="signal peptide" evidence="1">
    <location>
        <begin position="1"/>
        <end position="25"/>
    </location>
</feature>
<dbReference type="Gene3D" id="1.20.58.1690">
    <property type="match status" value="1"/>
</dbReference>
<feature type="domain" description="YARHG" evidence="2">
    <location>
        <begin position="7"/>
        <end position="87"/>
    </location>
</feature>
<gene>
    <name evidence="3" type="ORF">MJ956_08715</name>
</gene>
<dbReference type="InterPro" id="IPR025582">
    <property type="entry name" value="YARHG_dom"/>
</dbReference>
<dbReference type="Proteomes" id="UP001155220">
    <property type="component" value="Unassembled WGS sequence"/>
</dbReference>
<dbReference type="SMART" id="SM01324">
    <property type="entry name" value="YARHG"/>
    <property type="match status" value="1"/>
</dbReference>
<evidence type="ECO:0000313" key="4">
    <source>
        <dbReference type="Proteomes" id="UP001155220"/>
    </source>
</evidence>
<evidence type="ECO:0000313" key="3">
    <source>
        <dbReference type="EMBL" id="MCP3055230.1"/>
    </source>
</evidence>
<accession>A0A9X2H408</accession>
<keyword evidence="4" id="KW-1185">Reference proteome</keyword>
<dbReference type="AlphaFoldDB" id="A0A9X2H408"/>
<dbReference type="RefSeq" id="WP_253964088.1">
    <property type="nucleotide sequence ID" value="NZ_JALHBS010000047.1"/>
</dbReference>
<protein>
    <submittedName>
        <fullName evidence="3">YARHG domain-containing protein</fullName>
    </submittedName>
</protein>
<organism evidence="3 4">
    <name type="scientific">Aurantimonas marianensis</name>
    <dbReference type="NCBI Taxonomy" id="2920428"/>
    <lineage>
        <taxon>Bacteria</taxon>
        <taxon>Pseudomonadati</taxon>
        <taxon>Pseudomonadota</taxon>
        <taxon>Alphaproteobacteria</taxon>
        <taxon>Hyphomicrobiales</taxon>
        <taxon>Aurantimonadaceae</taxon>
        <taxon>Aurantimonas</taxon>
    </lineage>
</organism>
<dbReference type="EMBL" id="JALHBS010000047">
    <property type="protein sequence ID" value="MCP3055230.1"/>
    <property type="molecule type" value="Genomic_DNA"/>
</dbReference>